<evidence type="ECO:0000256" key="2">
    <source>
        <dbReference type="ARBA" id="ARBA00022448"/>
    </source>
</evidence>
<name>A0AAD4RA38_9BILA</name>
<dbReference type="EMBL" id="JAKKPZ010000006">
    <property type="protein sequence ID" value="KAI1720371.1"/>
    <property type="molecule type" value="Genomic_DNA"/>
</dbReference>
<dbReference type="GO" id="GO:0000145">
    <property type="term" value="C:exocyst"/>
    <property type="evidence" value="ECO:0007669"/>
    <property type="project" value="InterPro"/>
</dbReference>
<dbReference type="InterPro" id="IPR048359">
    <property type="entry name" value="EXOC6_Sec15_N"/>
</dbReference>
<accession>A0AAD4RA38</accession>
<gene>
    <name evidence="5" type="ORF">DdX_05759</name>
</gene>
<dbReference type="Gene3D" id="1.10.357.50">
    <property type="match status" value="1"/>
</dbReference>
<dbReference type="Proteomes" id="UP001201812">
    <property type="component" value="Unassembled WGS sequence"/>
</dbReference>
<dbReference type="PANTHER" id="PTHR21292">
    <property type="entry name" value="EXOCYST COMPLEX COMPONENT SEC6-RELATED"/>
    <property type="match status" value="1"/>
</dbReference>
<reference evidence="5" key="1">
    <citation type="submission" date="2022-01" db="EMBL/GenBank/DDBJ databases">
        <title>Genome Sequence Resource for Two Populations of Ditylenchus destructor, the Migratory Endoparasitic Phytonematode.</title>
        <authorList>
            <person name="Zhang H."/>
            <person name="Lin R."/>
            <person name="Xie B."/>
        </authorList>
    </citation>
    <scope>NUCLEOTIDE SEQUENCE</scope>
    <source>
        <strain evidence="5">BazhouSP</strain>
    </source>
</reference>
<comment type="caution">
    <text evidence="5">The sequence shown here is derived from an EMBL/GenBank/DDBJ whole genome shotgun (WGS) entry which is preliminary data.</text>
</comment>
<evidence type="ECO:0000313" key="6">
    <source>
        <dbReference type="Proteomes" id="UP001201812"/>
    </source>
</evidence>
<evidence type="ECO:0000259" key="4">
    <source>
        <dbReference type="Pfam" id="PF20651"/>
    </source>
</evidence>
<dbReference type="Pfam" id="PF06046">
    <property type="entry name" value="Sec6"/>
    <property type="match status" value="2"/>
</dbReference>
<evidence type="ECO:0000256" key="1">
    <source>
        <dbReference type="ARBA" id="ARBA00009447"/>
    </source>
</evidence>
<keyword evidence="2" id="KW-0813">Transport</keyword>
<feature type="domain" description="Exocyst complex component EXOC6/Sec15 N-terminal" evidence="4">
    <location>
        <begin position="34"/>
        <end position="154"/>
    </location>
</feature>
<dbReference type="InterPro" id="IPR042532">
    <property type="entry name" value="EXOC3/Sec6_C"/>
</dbReference>
<dbReference type="GO" id="GO:0006887">
    <property type="term" value="P:exocytosis"/>
    <property type="evidence" value="ECO:0007669"/>
    <property type="project" value="UniProtKB-KW"/>
</dbReference>
<comment type="similarity">
    <text evidence="1">Belongs to the SEC6 family.</text>
</comment>
<evidence type="ECO:0000313" key="5">
    <source>
        <dbReference type="EMBL" id="KAI1720371.1"/>
    </source>
</evidence>
<keyword evidence="3" id="KW-0268">Exocytosis</keyword>
<proteinExistence type="inferred from homology"/>
<dbReference type="AlphaFoldDB" id="A0AAD4RA38"/>
<dbReference type="Gene3D" id="1.10.357.70">
    <property type="entry name" value="Exocyst complex component Sec6, C-terminal domain"/>
    <property type="match status" value="1"/>
</dbReference>
<keyword evidence="6" id="KW-1185">Reference proteome</keyword>
<dbReference type="Pfam" id="PF20651">
    <property type="entry name" value="EXOC6_Sec15_N"/>
    <property type="match status" value="1"/>
</dbReference>
<evidence type="ECO:0000256" key="3">
    <source>
        <dbReference type="ARBA" id="ARBA00022483"/>
    </source>
</evidence>
<dbReference type="PANTHER" id="PTHR21292:SF1">
    <property type="entry name" value="EXOCYST COMPLEX COMPONENT 3"/>
    <property type="match status" value="1"/>
</dbReference>
<protein>
    <submittedName>
        <fullName evidence="5">Exocyst complex component sec6 domain-containing protein</fullName>
    </submittedName>
</protein>
<dbReference type="GO" id="GO:0000149">
    <property type="term" value="F:SNARE binding"/>
    <property type="evidence" value="ECO:0007669"/>
    <property type="project" value="TreeGrafter"/>
</dbReference>
<sequence>MTTLSNEKEIEAAALAQVAAMFQRPSQLEKLDVLRKRADRKKAAVEAMLRSGVQSQLEGIRAAIAHLQTASTDVKEIENSMQTIFQQLQAIPELKVKMSKLSQANTTHSQYAAAMENLKHIFNIADTIEKTHEFIMDGKLLQAHKNIMELENARDDLMFEVHKLRSERREYDKNLLKNYFTDVEKLVQDLGKQIWYICSRALEAVCGNEAAPQQLVSALRIIEREERIDQHYIDQMPLSNNFVPPGRPRQWRKHLFEVLLKNVRHRVEGNQFEDRTSNRQWLARYLEVCRRTVVEDLKIVKSGMVACFPPEYNIYDRYIKMYHDTIALRVKEISSEPLEKNELVQLLSWIQAYPTEAMLGTPKLGIQAQALVQEQPLLPKSTTNQLYDRFVELTKRDMTEWLDKALMQEKDDWYKHVVPEVDSNGCYYTQLPSILFGMIEDTVALSKEIAQEIIPRAIDVGIDSFHSFAAKYKDAAIAYKGKHFEDRAFFQQYTSTVIAVANNLDICNSSTDKLEKHIRLTMETASPDASYTNTESDVLNATSATDTTISSARSTSSFAVVNRQELIQKIEQLKKKWTYGIQFAITGLLDEVLEDISKHLEQLMTRTWLMGSTDLETICITVADYYNDYKHLRSHIQYALLKEIVFKVVAEYIIGIDSRRISFANYEERHLAAERLRADADRVEQLFKGFFEHNDYSMPMITSVISAMAEVIDLRDKSLLTLEASAFVRKFPDIQVELLTSILQIREDVARTDARTIAEEAVNNAKFHPKGDQEILKLFSLCKSGGKRVLPALESTMQNMFANMSTLVMTTSKTASR</sequence>
<dbReference type="InterPro" id="IPR010326">
    <property type="entry name" value="EXOC3/Sec6"/>
</dbReference>
<dbReference type="GO" id="GO:0051601">
    <property type="term" value="P:exocyst localization"/>
    <property type="evidence" value="ECO:0007669"/>
    <property type="project" value="TreeGrafter"/>
</dbReference>
<organism evidence="5 6">
    <name type="scientific">Ditylenchus destructor</name>
    <dbReference type="NCBI Taxonomy" id="166010"/>
    <lineage>
        <taxon>Eukaryota</taxon>
        <taxon>Metazoa</taxon>
        <taxon>Ecdysozoa</taxon>
        <taxon>Nematoda</taxon>
        <taxon>Chromadorea</taxon>
        <taxon>Rhabditida</taxon>
        <taxon>Tylenchina</taxon>
        <taxon>Tylenchomorpha</taxon>
        <taxon>Sphaerularioidea</taxon>
        <taxon>Anguinidae</taxon>
        <taxon>Anguininae</taxon>
        <taxon>Ditylenchus</taxon>
    </lineage>
</organism>